<feature type="transmembrane region" description="Helical" evidence="1">
    <location>
        <begin position="249"/>
        <end position="272"/>
    </location>
</feature>
<dbReference type="Proteomes" id="UP000237916">
    <property type="component" value="Unassembled WGS sequence"/>
</dbReference>
<gene>
    <name evidence="2" type="ORF">VEHSUH05_04900</name>
</gene>
<dbReference type="EMBL" id="PPDB01000003">
    <property type="protein sequence ID" value="PQL20407.1"/>
    <property type="molecule type" value="Genomic_DNA"/>
</dbReference>
<dbReference type="STRING" id="1298594.GCA_001312465_01873"/>
<name>A0A2S7ZBA3_9FIRM</name>
<comment type="caution">
    <text evidence="2">The sequence shown here is derived from an EMBL/GenBank/DDBJ whole genome shotgun (WGS) entry which is preliminary data.</text>
</comment>
<evidence type="ECO:0000313" key="2">
    <source>
        <dbReference type="EMBL" id="PQL20407.1"/>
    </source>
</evidence>
<evidence type="ECO:0000256" key="1">
    <source>
        <dbReference type="SAM" id="Phobius"/>
    </source>
</evidence>
<keyword evidence="1" id="KW-0812">Transmembrane</keyword>
<dbReference type="OrthoDB" id="1864195at2"/>
<feature type="transmembrane region" description="Helical" evidence="1">
    <location>
        <begin position="322"/>
        <end position="341"/>
    </location>
</feature>
<evidence type="ECO:0008006" key="4">
    <source>
        <dbReference type="Google" id="ProtNLM"/>
    </source>
</evidence>
<keyword evidence="1" id="KW-0472">Membrane</keyword>
<feature type="transmembrane region" description="Helical" evidence="1">
    <location>
        <begin position="33"/>
        <end position="52"/>
    </location>
</feature>
<sequence>MVDSLLWFSLLSLLSVVMLMLTLYVLDFDLLSPIIATQSSLTIAGILCSIMVNRWKLPMHGDTILILITVQMVMTAGALYVAYCLHDNQTIPMKVDNQLHTINDVYIPVYRQVMMWVLLFVIVGLAGHEMYTLAAKVGNRNGILGIASSIRPYIMAESSTVQLSRWMAYYQILVQQLTYISLFAFIQRVVCKRWQWSNLSYLIPLLFFFPFVYLTTGRILIITLVIFIFTVTGHALYRKYDGYEYAKKLFTTAGVSFLSFFLLFIIVGTLFGKGVSADKSAFEILAHYAGISLSAFDVILHYQLPDSTLIGQTLFVGPYGNLNTLGFALPKPSIFLFFTYFNNIDTNVYTALMRYYHDFSFIGMYLFALLIILIYSILYYTCRQRNNILLILAYATFVYPLYLFYVDDRIFIDFFGSQIVYVIVLQYILIKLLYKQKS</sequence>
<keyword evidence="3" id="KW-1185">Reference proteome</keyword>
<proteinExistence type="predicted"/>
<feature type="transmembrane region" description="Helical" evidence="1">
    <location>
        <begin position="105"/>
        <end position="126"/>
    </location>
</feature>
<dbReference type="NCBIfam" id="TIGR04370">
    <property type="entry name" value="glyco_rpt_poly"/>
    <property type="match status" value="1"/>
</dbReference>
<feature type="transmembrane region" description="Helical" evidence="1">
    <location>
        <begin position="168"/>
        <end position="186"/>
    </location>
</feature>
<feature type="transmembrane region" description="Helical" evidence="1">
    <location>
        <begin position="6"/>
        <end position="26"/>
    </location>
</feature>
<protein>
    <recommendedName>
        <fullName evidence="4">Oligosaccharide repeat unit polymerase</fullName>
    </recommendedName>
</protein>
<reference evidence="2 3" key="1">
    <citation type="submission" date="2018-01" db="EMBL/GenBank/DDBJ databases">
        <title>Draft genome sequences of clinical isolates and type strains of oral Veillonella including Veillonella infantum sp., nov.</title>
        <authorList>
            <person name="Mashima I."/>
            <person name="Liao Y.-C."/>
            <person name="Sabharwal A."/>
            <person name="Haase E.M."/>
            <person name="Nakazawa F."/>
            <person name="Scannapieco F.A."/>
        </authorList>
    </citation>
    <scope>NUCLEOTIDE SEQUENCE [LARGE SCALE GENOMIC DNA]</scope>
    <source>
        <strain evidence="2 3">JCM 15641</strain>
    </source>
</reference>
<evidence type="ECO:0000313" key="3">
    <source>
        <dbReference type="Proteomes" id="UP000237916"/>
    </source>
</evidence>
<feature type="transmembrane region" description="Helical" evidence="1">
    <location>
        <begin position="388"/>
        <end position="405"/>
    </location>
</feature>
<dbReference type="AlphaFoldDB" id="A0A2S7ZBA3"/>
<dbReference type="RefSeq" id="WP_105090905.1">
    <property type="nucleotide sequence ID" value="NZ_PPDB01000003.1"/>
</dbReference>
<feature type="transmembrane region" description="Helical" evidence="1">
    <location>
        <begin position="411"/>
        <end position="434"/>
    </location>
</feature>
<feature type="transmembrane region" description="Helical" evidence="1">
    <location>
        <begin position="361"/>
        <end position="381"/>
    </location>
</feature>
<feature type="transmembrane region" description="Helical" evidence="1">
    <location>
        <begin position="64"/>
        <end position="85"/>
    </location>
</feature>
<keyword evidence="1" id="KW-1133">Transmembrane helix</keyword>
<accession>A0A2S7ZBA3</accession>
<organism evidence="2 3">
    <name type="scientific">Veillonella denticariosi JCM 15641</name>
    <dbReference type="NCBI Taxonomy" id="1298594"/>
    <lineage>
        <taxon>Bacteria</taxon>
        <taxon>Bacillati</taxon>
        <taxon>Bacillota</taxon>
        <taxon>Negativicutes</taxon>
        <taxon>Veillonellales</taxon>
        <taxon>Veillonellaceae</taxon>
        <taxon>Veillonella</taxon>
    </lineage>
</organism>